<comment type="caution">
    <text evidence="2">The sequence shown here is derived from an EMBL/GenBank/DDBJ whole genome shotgun (WGS) entry which is preliminary data.</text>
</comment>
<evidence type="ECO:0000313" key="3">
    <source>
        <dbReference type="Proteomes" id="UP000811246"/>
    </source>
</evidence>
<dbReference type="AlphaFoldDB" id="A0A922EBC5"/>
<feature type="region of interest" description="Disordered" evidence="1">
    <location>
        <begin position="1"/>
        <end position="46"/>
    </location>
</feature>
<evidence type="ECO:0000256" key="1">
    <source>
        <dbReference type="SAM" id="MobiDB-lite"/>
    </source>
</evidence>
<dbReference type="Proteomes" id="UP000811246">
    <property type="component" value="Chromosome 8"/>
</dbReference>
<proteinExistence type="predicted"/>
<gene>
    <name evidence="2" type="ORF">I3842_08G112500</name>
</gene>
<sequence length="87" mass="9408">MVRSMKFSGGRVRQGRAEICRSPIPEAPLPPQTRLRDEPESNDETQDIGAAAAQEAMGGDVVGEGQTNTGSIAVMIGRDFSLMDCRW</sequence>
<organism evidence="2 3">
    <name type="scientific">Carya illinoinensis</name>
    <name type="common">Pecan</name>
    <dbReference type="NCBI Taxonomy" id="32201"/>
    <lineage>
        <taxon>Eukaryota</taxon>
        <taxon>Viridiplantae</taxon>
        <taxon>Streptophyta</taxon>
        <taxon>Embryophyta</taxon>
        <taxon>Tracheophyta</taxon>
        <taxon>Spermatophyta</taxon>
        <taxon>Magnoliopsida</taxon>
        <taxon>eudicotyledons</taxon>
        <taxon>Gunneridae</taxon>
        <taxon>Pentapetalae</taxon>
        <taxon>rosids</taxon>
        <taxon>fabids</taxon>
        <taxon>Fagales</taxon>
        <taxon>Juglandaceae</taxon>
        <taxon>Carya</taxon>
    </lineage>
</organism>
<dbReference type="EMBL" id="CM031832">
    <property type="protein sequence ID" value="KAG6700441.1"/>
    <property type="molecule type" value="Genomic_DNA"/>
</dbReference>
<reference evidence="2" key="1">
    <citation type="submission" date="2021-01" db="EMBL/GenBank/DDBJ databases">
        <authorList>
            <person name="Lovell J.T."/>
            <person name="Bentley N."/>
            <person name="Bhattarai G."/>
            <person name="Jenkins J.W."/>
            <person name="Sreedasyam A."/>
            <person name="Alarcon Y."/>
            <person name="Bock C."/>
            <person name="Boston L."/>
            <person name="Carlson J."/>
            <person name="Cervantes K."/>
            <person name="Clermont K."/>
            <person name="Krom N."/>
            <person name="Kubenka K."/>
            <person name="Mamidi S."/>
            <person name="Mattison C."/>
            <person name="Monteros M."/>
            <person name="Pisani C."/>
            <person name="Plott C."/>
            <person name="Rajasekar S."/>
            <person name="Rhein H.S."/>
            <person name="Rohla C."/>
            <person name="Song M."/>
            <person name="Hilaire R.S."/>
            <person name="Shu S."/>
            <person name="Wells L."/>
            <person name="Wang X."/>
            <person name="Webber J."/>
            <person name="Heerema R.J."/>
            <person name="Klein P."/>
            <person name="Conner P."/>
            <person name="Grauke L."/>
            <person name="Grimwood J."/>
            <person name="Schmutz J."/>
            <person name="Randall J.J."/>
        </authorList>
    </citation>
    <scope>NUCLEOTIDE SEQUENCE</scope>
    <source>
        <tissue evidence="2">Leaf</tissue>
    </source>
</reference>
<evidence type="ECO:0000313" key="2">
    <source>
        <dbReference type="EMBL" id="KAG6700441.1"/>
    </source>
</evidence>
<name>A0A922EBC5_CARIL</name>
<protein>
    <submittedName>
        <fullName evidence="2">Uncharacterized protein</fullName>
    </submittedName>
</protein>
<accession>A0A922EBC5</accession>